<organism evidence="1 2">
    <name type="scientific">Desulfosarcina ovata subsp. ovata</name>
    <dbReference type="NCBI Taxonomy" id="2752305"/>
    <lineage>
        <taxon>Bacteria</taxon>
        <taxon>Pseudomonadati</taxon>
        <taxon>Thermodesulfobacteriota</taxon>
        <taxon>Desulfobacteria</taxon>
        <taxon>Desulfobacterales</taxon>
        <taxon>Desulfosarcinaceae</taxon>
        <taxon>Desulfosarcina</taxon>
    </lineage>
</organism>
<protein>
    <recommendedName>
        <fullName evidence="3">HTH merR-type domain-containing protein</fullName>
    </recommendedName>
</protein>
<name>A0A5K8A450_9BACT</name>
<evidence type="ECO:0000313" key="1">
    <source>
        <dbReference type="EMBL" id="BBO87315.1"/>
    </source>
</evidence>
<sequence>MIHYYTNREISEKLEINLARWKRWSRSFLPPDPLGGMQSGYARQYVYKDLFKVFLGGHLLSHLKLSVAESQQVIEDLTPWLKRWGFLDLKTNGSKGATEQYRAAMDYIRVFFHALPESGPKAVIGFRYLVQQIVDVQQETVENRRYLTQRIEETLIHGDAAETNSFYAHPGVHMLNLSALAGRLVQRLRG</sequence>
<dbReference type="AlphaFoldDB" id="A0A5K8A450"/>
<accession>A0A5K8A450</accession>
<dbReference type="EMBL" id="AP021879">
    <property type="protein sequence ID" value="BBO87315.1"/>
    <property type="molecule type" value="Genomic_DNA"/>
</dbReference>
<evidence type="ECO:0008006" key="3">
    <source>
        <dbReference type="Google" id="ProtNLM"/>
    </source>
</evidence>
<gene>
    <name evidence="1" type="ORF">DSCOOX_04950</name>
</gene>
<keyword evidence="2" id="KW-1185">Reference proteome</keyword>
<proteinExistence type="predicted"/>
<dbReference type="Proteomes" id="UP000422108">
    <property type="component" value="Chromosome"/>
</dbReference>
<reference evidence="1 2" key="1">
    <citation type="submission" date="2019-11" db="EMBL/GenBank/DDBJ databases">
        <title>Comparative genomics of hydrocarbon-degrading Desulfosarcina strains.</title>
        <authorList>
            <person name="Watanabe M."/>
            <person name="Kojima H."/>
            <person name="Fukui M."/>
        </authorList>
    </citation>
    <scope>NUCLEOTIDE SEQUENCE [LARGE SCALE GENOMIC DNA]</scope>
    <source>
        <strain evidence="2">oXyS1</strain>
    </source>
</reference>
<evidence type="ECO:0000313" key="2">
    <source>
        <dbReference type="Proteomes" id="UP000422108"/>
    </source>
</evidence>
<dbReference type="RefSeq" id="WP_155308785.1">
    <property type="nucleotide sequence ID" value="NZ_AP021879.1"/>
</dbReference>